<evidence type="ECO:0000313" key="2">
    <source>
        <dbReference type="EMBL" id="CAD6231289.1"/>
    </source>
</evidence>
<organism evidence="2 3">
    <name type="scientific">Miscanthus lutarioriparius</name>
    <dbReference type="NCBI Taxonomy" id="422564"/>
    <lineage>
        <taxon>Eukaryota</taxon>
        <taxon>Viridiplantae</taxon>
        <taxon>Streptophyta</taxon>
        <taxon>Embryophyta</taxon>
        <taxon>Tracheophyta</taxon>
        <taxon>Spermatophyta</taxon>
        <taxon>Magnoliopsida</taxon>
        <taxon>Liliopsida</taxon>
        <taxon>Poales</taxon>
        <taxon>Poaceae</taxon>
        <taxon>PACMAD clade</taxon>
        <taxon>Panicoideae</taxon>
        <taxon>Andropogonodae</taxon>
        <taxon>Andropogoneae</taxon>
        <taxon>Saccharinae</taxon>
        <taxon>Miscanthus</taxon>
    </lineage>
</organism>
<comment type="caution">
    <text evidence="2">The sequence shown here is derived from an EMBL/GenBank/DDBJ whole genome shotgun (WGS) entry which is preliminary data.</text>
</comment>
<keyword evidence="3" id="KW-1185">Reference proteome</keyword>
<dbReference type="PANTHER" id="PTHR36072">
    <property type="entry name" value="OS01G0541600 PROTEIN"/>
    <property type="match status" value="1"/>
</dbReference>
<protein>
    <submittedName>
        <fullName evidence="2">Uncharacterized protein</fullName>
    </submittedName>
</protein>
<dbReference type="InterPro" id="IPR007175">
    <property type="entry name" value="Rpr2/Snm1/Rpp21"/>
</dbReference>
<dbReference type="Pfam" id="PF04032">
    <property type="entry name" value="Rpr2"/>
    <property type="match status" value="1"/>
</dbReference>
<proteinExistence type="predicted"/>
<dbReference type="OrthoDB" id="655446at2759"/>
<reference evidence="2" key="1">
    <citation type="submission" date="2020-10" db="EMBL/GenBank/DDBJ databases">
        <authorList>
            <person name="Han B."/>
            <person name="Lu T."/>
            <person name="Zhao Q."/>
            <person name="Huang X."/>
            <person name="Zhao Y."/>
        </authorList>
    </citation>
    <scope>NUCLEOTIDE SEQUENCE</scope>
</reference>
<accession>A0A811NUK2</accession>
<dbReference type="Proteomes" id="UP000604825">
    <property type="component" value="Unassembled WGS sequence"/>
</dbReference>
<evidence type="ECO:0000256" key="1">
    <source>
        <dbReference type="SAM" id="MobiDB-lite"/>
    </source>
</evidence>
<dbReference type="GO" id="GO:0006396">
    <property type="term" value="P:RNA processing"/>
    <property type="evidence" value="ECO:0007669"/>
    <property type="project" value="InterPro"/>
</dbReference>
<evidence type="ECO:0000313" key="3">
    <source>
        <dbReference type="Proteomes" id="UP000604825"/>
    </source>
</evidence>
<feature type="compositionally biased region" description="Low complexity" evidence="1">
    <location>
        <begin position="283"/>
        <end position="296"/>
    </location>
</feature>
<sequence length="347" mass="37838">MEKKIRSADGTSMPARSMNQAVSLREETSGRTHVDDASLLRVKHLQRLAAWAGAEAGVGPIGALLGRRLAASAEAAGVPLDAATFLCQRCETILKPGFNCTVRIRNKRNKAKRRKKSNCCQNSVSYACHFCGDQNLILGSGKGVVKSLLPSREHATMNSSHRIMRGNNNNTRTHDKKEVLELSQAAILQVELSSLLRRSTSESDEHGERLKCNLDEQMYEIDPISSEKVKICEATSQAELPVGSSFVTPQKKKPLVATVPKYSAGLLKTGSSVISGSVTDTLSGSSRSASNDSRNNVKYAAKGSSQVSGSSRKRARKGWTTLKQIAEKDELERKEKMGNFVIPFFMQ</sequence>
<feature type="region of interest" description="Disordered" evidence="1">
    <location>
        <begin position="1"/>
        <end position="29"/>
    </location>
</feature>
<dbReference type="Gene3D" id="6.20.50.20">
    <property type="match status" value="1"/>
</dbReference>
<name>A0A811NUK2_9POAL</name>
<dbReference type="EMBL" id="CAJGYO010000005">
    <property type="protein sequence ID" value="CAD6231289.1"/>
    <property type="molecule type" value="Genomic_DNA"/>
</dbReference>
<dbReference type="AlphaFoldDB" id="A0A811NUK2"/>
<feature type="region of interest" description="Disordered" evidence="1">
    <location>
        <begin position="278"/>
        <end position="320"/>
    </location>
</feature>
<gene>
    <name evidence="2" type="ORF">NCGR_LOCUS21402</name>
</gene>
<dbReference type="PANTHER" id="PTHR36072:SF2">
    <property type="entry name" value="OS01G0531000 PROTEIN"/>
    <property type="match status" value="1"/>
</dbReference>